<gene>
    <name evidence="1" type="ORF">CR201_G0014396</name>
</gene>
<feature type="non-terminal residue" evidence="1">
    <location>
        <position position="159"/>
    </location>
</feature>
<protein>
    <submittedName>
        <fullName evidence="1">ABCC11 isoform 9</fullName>
    </submittedName>
</protein>
<organism evidence="1">
    <name type="scientific">Pongo abelii</name>
    <name type="common">Sumatran orangutan</name>
    <name type="synonym">Pongo pygmaeus abelii</name>
    <dbReference type="NCBI Taxonomy" id="9601"/>
    <lineage>
        <taxon>Eukaryota</taxon>
        <taxon>Metazoa</taxon>
        <taxon>Chordata</taxon>
        <taxon>Craniata</taxon>
        <taxon>Vertebrata</taxon>
        <taxon>Euteleostomi</taxon>
        <taxon>Mammalia</taxon>
        <taxon>Eutheria</taxon>
        <taxon>Euarchontoglires</taxon>
        <taxon>Primates</taxon>
        <taxon>Haplorrhini</taxon>
        <taxon>Catarrhini</taxon>
        <taxon>Hominidae</taxon>
        <taxon>Pongo</taxon>
    </lineage>
</organism>
<accession>A0A2J8VY67</accession>
<reference evidence="1" key="1">
    <citation type="submission" date="2017-12" db="EMBL/GenBank/DDBJ databases">
        <title>High-resolution comparative analysis of great ape genomes.</title>
        <authorList>
            <person name="Pollen A."/>
            <person name="Hastie A."/>
            <person name="Hormozdiari F."/>
            <person name="Dougherty M."/>
            <person name="Liu R."/>
            <person name="Chaisson M."/>
            <person name="Hoppe E."/>
            <person name="Hill C."/>
            <person name="Pang A."/>
            <person name="Hillier L."/>
            <person name="Baker C."/>
            <person name="Armstrong J."/>
            <person name="Shendure J."/>
            <person name="Paten B."/>
            <person name="Wilson R."/>
            <person name="Chao H."/>
            <person name="Schneider V."/>
            <person name="Ventura M."/>
            <person name="Kronenberg Z."/>
            <person name="Murali S."/>
            <person name="Gordon D."/>
            <person name="Cantsilieris S."/>
            <person name="Munson K."/>
            <person name="Nelson B."/>
            <person name="Raja A."/>
            <person name="Underwood J."/>
            <person name="Diekhans M."/>
            <person name="Fiddes I."/>
            <person name="Haussler D."/>
            <person name="Eichler E."/>
        </authorList>
    </citation>
    <scope>NUCLEOTIDE SEQUENCE [LARGE SCALE GENOMIC DNA]</scope>
    <source>
        <strain evidence="1">Susie</strain>
    </source>
</reference>
<sequence>MTRKRTYWVPNSSGGLVNLGIDIGDDMVSGLSYKTYTLQDGPWSQQERNPEAPGRAAVPPWGKYDAALRTMIPFRPKPRFPAPQPLDNAGLFSYLTVSWLTPLMIQSLRNRLDENTIPPLSVHDASDKNVQRLHRLWEEEVSRRGIEKASVLLVMLKFQ</sequence>
<dbReference type="EMBL" id="NDHI03003406">
    <property type="protein sequence ID" value="PNJ62444.1"/>
    <property type="molecule type" value="Genomic_DNA"/>
</dbReference>
<name>A0A2J8VY67_PONAB</name>
<proteinExistence type="predicted"/>
<dbReference type="AlphaFoldDB" id="A0A2J8VY67"/>
<comment type="caution">
    <text evidence="1">The sequence shown here is derived from an EMBL/GenBank/DDBJ whole genome shotgun (WGS) entry which is preliminary data.</text>
</comment>
<evidence type="ECO:0000313" key="1">
    <source>
        <dbReference type="EMBL" id="PNJ62444.1"/>
    </source>
</evidence>